<proteinExistence type="predicted"/>
<gene>
    <name evidence="2" type="ORF">OKA104_LOCUS53547</name>
</gene>
<organism evidence="2 3">
    <name type="scientific">Adineta steineri</name>
    <dbReference type="NCBI Taxonomy" id="433720"/>
    <lineage>
        <taxon>Eukaryota</taxon>
        <taxon>Metazoa</taxon>
        <taxon>Spiralia</taxon>
        <taxon>Gnathifera</taxon>
        <taxon>Rotifera</taxon>
        <taxon>Eurotatoria</taxon>
        <taxon>Bdelloidea</taxon>
        <taxon>Adinetida</taxon>
        <taxon>Adinetidae</taxon>
        <taxon>Adineta</taxon>
    </lineage>
</organism>
<dbReference type="AlphaFoldDB" id="A0A820RSN1"/>
<comment type="caution">
    <text evidence="2">The sequence shown here is derived from an EMBL/GenBank/DDBJ whole genome shotgun (WGS) entry which is preliminary data.</text>
</comment>
<evidence type="ECO:0000313" key="2">
    <source>
        <dbReference type="EMBL" id="CAF4439638.1"/>
    </source>
</evidence>
<sequence length="119" mass="14374">QMQAVEEERNEMKNKRKENSDAAWIQFRAQKDEKIAEFQEKLRKQEEQKRVLDTVLNTKNKVQHRRAEAEKALEDKLTEEGQQASMNEENDRNQRKVYPYSLKEFRRFILFIFLVGTPE</sequence>
<evidence type="ECO:0008006" key="4">
    <source>
        <dbReference type="Google" id="ProtNLM"/>
    </source>
</evidence>
<evidence type="ECO:0000313" key="3">
    <source>
        <dbReference type="Proteomes" id="UP000663881"/>
    </source>
</evidence>
<reference evidence="2" key="1">
    <citation type="submission" date="2021-02" db="EMBL/GenBank/DDBJ databases">
        <authorList>
            <person name="Nowell W R."/>
        </authorList>
    </citation>
    <scope>NUCLEOTIDE SEQUENCE</scope>
</reference>
<evidence type="ECO:0000256" key="1">
    <source>
        <dbReference type="SAM" id="MobiDB-lite"/>
    </source>
</evidence>
<name>A0A820RSN1_9BILA</name>
<dbReference type="EMBL" id="CAJOAY010033594">
    <property type="protein sequence ID" value="CAF4439638.1"/>
    <property type="molecule type" value="Genomic_DNA"/>
</dbReference>
<feature type="non-terminal residue" evidence="2">
    <location>
        <position position="1"/>
    </location>
</feature>
<feature type="region of interest" description="Disordered" evidence="1">
    <location>
        <begin position="1"/>
        <end position="20"/>
    </location>
</feature>
<protein>
    <recommendedName>
        <fullName evidence="4">Trichohyalin-plectin-homology domain-containing protein</fullName>
    </recommendedName>
</protein>
<feature type="compositionally biased region" description="Basic and acidic residues" evidence="1">
    <location>
        <begin position="65"/>
        <end position="79"/>
    </location>
</feature>
<feature type="region of interest" description="Disordered" evidence="1">
    <location>
        <begin position="61"/>
        <end position="93"/>
    </location>
</feature>
<dbReference type="Proteomes" id="UP000663881">
    <property type="component" value="Unassembled WGS sequence"/>
</dbReference>
<accession>A0A820RSN1</accession>